<protein>
    <recommendedName>
        <fullName evidence="3">FxsA protein</fullName>
    </recommendedName>
</protein>
<dbReference type="PANTHER" id="PTHR35335:SF1">
    <property type="entry name" value="UPF0716 PROTEIN FXSA"/>
    <property type="match status" value="1"/>
</dbReference>
<sequence length="143" mass="15739">MIYVLLFLILELFLSLEVGSNIGFLWSVIWIVGTFIIGMGLIQNAHTTIAGNMQNLKAGKLDMKSFHDSATSYFLGAILLIIPGVFSDILGLIALLYTFYLQLGGTIPRSKSKTNINNLNKQGDDDVIDVEVIESSSRNNINN</sequence>
<dbReference type="PANTHER" id="PTHR35335">
    <property type="entry name" value="UPF0716 PROTEIN FXSA"/>
    <property type="match status" value="1"/>
</dbReference>
<keyword evidence="1" id="KW-1133">Transmembrane helix</keyword>
<organism evidence="2">
    <name type="scientific">uncultured Sulfurovum sp</name>
    <dbReference type="NCBI Taxonomy" id="269237"/>
    <lineage>
        <taxon>Bacteria</taxon>
        <taxon>Pseudomonadati</taxon>
        <taxon>Campylobacterota</taxon>
        <taxon>Epsilonproteobacteria</taxon>
        <taxon>Campylobacterales</taxon>
        <taxon>Sulfurovaceae</taxon>
        <taxon>Sulfurovum</taxon>
        <taxon>environmental samples</taxon>
    </lineage>
</organism>
<feature type="transmembrane region" description="Helical" evidence="1">
    <location>
        <begin position="73"/>
        <end position="100"/>
    </location>
</feature>
<name>A0A6S6RVB6_9BACT</name>
<evidence type="ECO:0008006" key="3">
    <source>
        <dbReference type="Google" id="ProtNLM"/>
    </source>
</evidence>
<feature type="transmembrane region" description="Helical" evidence="1">
    <location>
        <begin position="29"/>
        <end position="52"/>
    </location>
</feature>
<dbReference type="EMBL" id="CACVAR010000024">
    <property type="protein sequence ID" value="CAA6799018.1"/>
    <property type="molecule type" value="Genomic_DNA"/>
</dbReference>
<dbReference type="NCBIfam" id="NF008528">
    <property type="entry name" value="PRK11463.1-2"/>
    <property type="match status" value="1"/>
</dbReference>
<accession>A0A6S6RVB6</accession>
<gene>
    <name evidence="2" type="ORF">HELGO_WM28898</name>
</gene>
<keyword evidence="1" id="KW-0472">Membrane</keyword>
<dbReference type="AlphaFoldDB" id="A0A6S6RVB6"/>
<evidence type="ECO:0000313" key="2">
    <source>
        <dbReference type="EMBL" id="CAA6799018.1"/>
    </source>
</evidence>
<reference evidence="2" key="1">
    <citation type="submission" date="2020-01" db="EMBL/GenBank/DDBJ databases">
        <authorList>
            <person name="Meier V. D."/>
            <person name="Meier V D."/>
        </authorList>
    </citation>
    <scope>NUCLEOTIDE SEQUENCE</scope>
    <source>
        <strain evidence="2">HLG_WM_MAG_03</strain>
    </source>
</reference>
<proteinExistence type="predicted"/>
<dbReference type="Pfam" id="PF04186">
    <property type="entry name" value="FxsA"/>
    <property type="match status" value="1"/>
</dbReference>
<keyword evidence="1" id="KW-0812">Transmembrane</keyword>
<dbReference type="InterPro" id="IPR007313">
    <property type="entry name" value="FxsA"/>
</dbReference>
<dbReference type="GO" id="GO:0016020">
    <property type="term" value="C:membrane"/>
    <property type="evidence" value="ECO:0007669"/>
    <property type="project" value="InterPro"/>
</dbReference>
<evidence type="ECO:0000256" key="1">
    <source>
        <dbReference type="SAM" id="Phobius"/>
    </source>
</evidence>